<accession>A0A834Y480</accession>
<dbReference type="OrthoDB" id="6375767at2759"/>
<dbReference type="GO" id="GO:0008154">
    <property type="term" value="P:actin polymerization or depolymerization"/>
    <property type="evidence" value="ECO:0007669"/>
    <property type="project" value="TreeGrafter"/>
</dbReference>
<evidence type="ECO:0000313" key="4">
    <source>
        <dbReference type="Proteomes" id="UP000639338"/>
    </source>
</evidence>
<dbReference type="Gene3D" id="1.10.950.10">
    <property type="entry name" value="Villin headpiece domain"/>
    <property type="match status" value="1"/>
</dbReference>
<dbReference type="AlphaFoldDB" id="A0A834Y480"/>
<dbReference type="SUPFAM" id="SSF55753">
    <property type="entry name" value="Actin depolymerizing proteins"/>
    <property type="match status" value="6"/>
</dbReference>
<dbReference type="SMART" id="SM00153">
    <property type="entry name" value="VHP"/>
    <property type="match status" value="1"/>
</dbReference>
<feature type="domain" description="HP" evidence="2">
    <location>
        <begin position="730"/>
        <end position="795"/>
    </location>
</feature>
<dbReference type="EMBL" id="JACMRX010000001">
    <property type="protein sequence ID" value="KAF7996487.1"/>
    <property type="molecule type" value="Genomic_DNA"/>
</dbReference>
<dbReference type="GO" id="GO:0051015">
    <property type="term" value="F:actin filament binding"/>
    <property type="evidence" value="ECO:0007669"/>
    <property type="project" value="InterPro"/>
</dbReference>
<dbReference type="Gene3D" id="3.40.20.10">
    <property type="entry name" value="Severin"/>
    <property type="match status" value="5"/>
</dbReference>
<dbReference type="InterPro" id="IPR029006">
    <property type="entry name" value="ADF-H/Gelsolin-like_dom_sf"/>
</dbReference>
<dbReference type="SUPFAM" id="SSF47050">
    <property type="entry name" value="VHP, Villin headpiece domain"/>
    <property type="match status" value="1"/>
</dbReference>
<dbReference type="GO" id="GO:0051016">
    <property type="term" value="P:barbed-end actin filament capping"/>
    <property type="evidence" value="ECO:0007669"/>
    <property type="project" value="TreeGrafter"/>
</dbReference>
<reference evidence="3 4" key="1">
    <citation type="submission" date="2020-08" db="EMBL/GenBank/DDBJ databases">
        <title>Aphidius gifuensis genome sequencing and assembly.</title>
        <authorList>
            <person name="Du Z."/>
        </authorList>
    </citation>
    <scope>NUCLEOTIDE SEQUENCE [LARGE SCALE GENOMIC DNA]</scope>
    <source>
        <strain evidence="3">YNYX2018</strain>
        <tissue evidence="3">Adults</tissue>
    </source>
</reference>
<dbReference type="InterPro" id="IPR003128">
    <property type="entry name" value="Villin_headpiece"/>
</dbReference>
<dbReference type="Proteomes" id="UP000639338">
    <property type="component" value="Unassembled WGS sequence"/>
</dbReference>
<dbReference type="PANTHER" id="PTHR11977:SF57">
    <property type="entry name" value="VILLIN-LIKE PROTEIN QUAIL"/>
    <property type="match status" value="1"/>
</dbReference>
<sequence length="795" mass="90169">MIDQSSRYYQQDDRSCCSDDSGSDVFRCVPRNRTAFFTWKIEGLRAISVPRNKIGYFYSESAYIIYTVSSKECLPYPGIPSKDIKGNNSVRAIHFWIGSSCDSTVSGAAALRAAELDSQVCASLLFRESEGRESSRFLSYFRQELIIERIHNDQPVVTLHRVTGLSIPILTELEQVCVIFVWIGSGSSALHKRHALRILEEQKDSNDNIKIVIVDDGYEQTLSLNDKNLFDKFLDPNERSVLPQPPRKIYQPSPIKLYKCSEQSGKYKVAELKSGPIFRNDLISNSVFLIDRGEAGVWAWVGREVDAREKLEAVRNARGFVKKKNYSSSVPVARAIENEEPIELKTLIKSWEPAKIRPLTLPPSFEPEYMNERPKMAAECQLVDDGSGKKILWRVSIKDGIIEVNEMSHMNGIYFAGCCYIMKYIYGTGRREKIIVYCWEGAHSSSVDRKTALEAACRIAEDTNGQLVKVSQGFEPPHLLQIYGGKLRILAGQHQETAPKKYLVRVFGSTPYTSKAVERPLRPSSLDSGGVFILYSNSPVVWCGERSTGDAREASRRLAPSTAPLICEGKEDDEFWHQLGGKGHYDSETNEIGIDMDKHLYECKIIDGIFIGDEVLGFTQNSLLPEAAWLLVTGSVIWVWLGNYSQSKSIERCVENAATFLYTHPAGRDRNTIISIIKQGYEPSTFIGLFENWNHNHLRDYTPFEQSKMSLQGKEPVTTYITTDKLSSDFDGFVKYPLRILRNEPEHLPTGIDVFKKEMHLTYDDFISIFKMNPSEFDKLPAWRRQRLKQAAGLF</sequence>
<dbReference type="InterPro" id="IPR007122">
    <property type="entry name" value="Villin/Gelsolin"/>
</dbReference>
<evidence type="ECO:0000256" key="1">
    <source>
        <dbReference type="SAM" id="MobiDB-lite"/>
    </source>
</evidence>
<protein>
    <recommendedName>
        <fullName evidence="2">HP domain-containing protein</fullName>
    </recommendedName>
</protein>
<name>A0A834Y480_APHGI</name>
<comment type="caution">
    <text evidence="3">The sequence shown here is derived from an EMBL/GenBank/DDBJ whole genome shotgun (WGS) entry which is preliminary data.</text>
</comment>
<dbReference type="InterPro" id="IPR036886">
    <property type="entry name" value="Villin_headpiece_dom_sf"/>
</dbReference>
<dbReference type="Pfam" id="PF02209">
    <property type="entry name" value="VHP"/>
    <property type="match status" value="1"/>
</dbReference>
<dbReference type="GO" id="GO:0051014">
    <property type="term" value="P:actin filament severing"/>
    <property type="evidence" value="ECO:0007669"/>
    <property type="project" value="TreeGrafter"/>
</dbReference>
<dbReference type="Pfam" id="PF25480">
    <property type="entry name" value="DUF7904"/>
    <property type="match status" value="1"/>
</dbReference>
<dbReference type="GO" id="GO:0015629">
    <property type="term" value="C:actin cytoskeleton"/>
    <property type="evidence" value="ECO:0007669"/>
    <property type="project" value="TreeGrafter"/>
</dbReference>
<evidence type="ECO:0000259" key="2">
    <source>
        <dbReference type="PROSITE" id="PS51089"/>
    </source>
</evidence>
<dbReference type="PANTHER" id="PTHR11977">
    <property type="entry name" value="VILLIN"/>
    <property type="match status" value="1"/>
</dbReference>
<organism evidence="3 4">
    <name type="scientific">Aphidius gifuensis</name>
    <name type="common">Parasitoid wasp</name>
    <dbReference type="NCBI Taxonomy" id="684658"/>
    <lineage>
        <taxon>Eukaryota</taxon>
        <taxon>Metazoa</taxon>
        <taxon>Ecdysozoa</taxon>
        <taxon>Arthropoda</taxon>
        <taxon>Hexapoda</taxon>
        <taxon>Insecta</taxon>
        <taxon>Pterygota</taxon>
        <taxon>Neoptera</taxon>
        <taxon>Endopterygota</taxon>
        <taxon>Hymenoptera</taxon>
        <taxon>Apocrita</taxon>
        <taxon>Ichneumonoidea</taxon>
        <taxon>Braconidae</taxon>
        <taxon>Aphidiinae</taxon>
        <taxon>Aphidius</taxon>
    </lineage>
</organism>
<feature type="region of interest" description="Disordered" evidence="1">
    <location>
        <begin position="1"/>
        <end position="21"/>
    </location>
</feature>
<gene>
    <name evidence="3" type="ORF">HCN44_002119</name>
</gene>
<dbReference type="GO" id="GO:0005737">
    <property type="term" value="C:cytoplasm"/>
    <property type="evidence" value="ECO:0007669"/>
    <property type="project" value="TreeGrafter"/>
</dbReference>
<dbReference type="SMART" id="SM00262">
    <property type="entry name" value="GEL"/>
    <property type="match status" value="5"/>
</dbReference>
<dbReference type="GO" id="GO:0005546">
    <property type="term" value="F:phosphatidylinositol-4,5-bisphosphate binding"/>
    <property type="evidence" value="ECO:0007669"/>
    <property type="project" value="TreeGrafter"/>
</dbReference>
<keyword evidence="4" id="KW-1185">Reference proteome</keyword>
<evidence type="ECO:0000313" key="3">
    <source>
        <dbReference type="EMBL" id="KAF7996487.1"/>
    </source>
</evidence>
<dbReference type="PRINTS" id="PR00597">
    <property type="entry name" value="GELSOLIN"/>
</dbReference>
<dbReference type="PROSITE" id="PS51089">
    <property type="entry name" value="HP"/>
    <property type="match status" value="1"/>
</dbReference>
<proteinExistence type="predicted"/>
<dbReference type="InterPro" id="IPR057226">
    <property type="entry name" value="DUF7904"/>
</dbReference>